<sequence length="69" mass="8054">MKTPIQELRQLIEEEERVLVDYISLEDDNSRNIIFIENLNADNSDDSTMLETYSPYEALEFLENEGLLA</sequence>
<dbReference type="EMBL" id="KJ094031">
    <property type="protein sequence ID" value="AHL19508.1"/>
    <property type="molecule type" value="Genomic_DNA"/>
</dbReference>
<evidence type="ECO:0000313" key="1">
    <source>
        <dbReference type="EMBL" id="AHL19508.1"/>
    </source>
</evidence>
<protein>
    <submittedName>
        <fullName evidence="1">Uncharacterized protein</fullName>
    </submittedName>
</protein>
<accession>A0A059T5U7</accession>
<gene>
    <name evidence="1" type="ORF">LP124_111</name>
</gene>
<reference evidence="1 2" key="1">
    <citation type="journal article" date="2014" name="Appl. Environ. Microbiol.">
        <title>Comparative genomic and morphological analysis of Listeria phages isolated from farm environments.</title>
        <authorList>
            <person name="Denes T."/>
            <person name="Vongkamjan K."/>
            <person name="Ackermann H.W."/>
            <person name="Moreno Switt A.I."/>
            <person name="Wiedmann M."/>
            <person name="den Bakker H.C."/>
        </authorList>
    </citation>
    <scope>NUCLEOTIDE SEQUENCE [LARGE SCALE GENOMIC DNA]</scope>
</reference>
<dbReference type="Proteomes" id="UP000026998">
    <property type="component" value="Segment"/>
</dbReference>
<name>A0A059T5U7_9CAUD</name>
<proteinExistence type="predicted"/>
<evidence type="ECO:0000313" key="2">
    <source>
        <dbReference type="Proteomes" id="UP000026998"/>
    </source>
</evidence>
<organism evidence="1 2">
    <name type="scientific">Listeria phage LP-124</name>
    <dbReference type="NCBI Taxonomy" id="1173765"/>
    <lineage>
        <taxon>Viruses</taxon>
        <taxon>Duplodnaviria</taxon>
        <taxon>Heunggongvirae</taxon>
        <taxon>Uroviricota</taxon>
        <taxon>Caudoviricetes</taxon>
        <taxon>Herelleviridae</taxon>
        <taxon>Jasinskavirinae</taxon>
        <taxon>Pecentumvirus</taxon>
        <taxon>Pecentumvirus LP064</taxon>
    </lineage>
</organism>